<dbReference type="Pfam" id="PF00829">
    <property type="entry name" value="Ribosomal_L21p"/>
    <property type="match status" value="1"/>
</dbReference>
<dbReference type="NCBIfam" id="TIGR00061">
    <property type="entry name" value="L21"/>
    <property type="match status" value="1"/>
</dbReference>
<organism evidence="8 9">
    <name type="scientific">Mogibacterium pumilum</name>
    <dbReference type="NCBI Taxonomy" id="86332"/>
    <lineage>
        <taxon>Bacteria</taxon>
        <taxon>Bacillati</taxon>
        <taxon>Bacillota</taxon>
        <taxon>Clostridia</taxon>
        <taxon>Peptostreptococcales</taxon>
        <taxon>Anaerovoracaceae</taxon>
        <taxon>Mogibacterium</taxon>
    </lineage>
</organism>
<comment type="subunit">
    <text evidence="6">Part of the 50S ribosomal subunit. Contacts protein L20.</text>
</comment>
<accession>A0A223ASQ4</accession>
<dbReference type="PANTHER" id="PTHR21349">
    <property type="entry name" value="50S RIBOSOMAL PROTEIN L21"/>
    <property type="match status" value="1"/>
</dbReference>
<dbReference type="Proteomes" id="UP000214689">
    <property type="component" value="Chromosome"/>
</dbReference>
<keyword evidence="3 6" id="KW-0694">RNA-binding</keyword>
<dbReference type="GO" id="GO:0005840">
    <property type="term" value="C:ribosome"/>
    <property type="evidence" value="ECO:0007669"/>
    <property type="project" value="UniProtKB-KW"/>
</dbReference>
<evidence type="ECO:0000256" key="4">
    <source>
        <dbReference type="ARBA" id="ARBA00022980"/>
    </source>
</evidence>
<dbReference type="InterPro" id="IPR036164">
    <property type="entry name" value="bL21-like_sf"/>
</dbReference>
<evidence type="ECO:0000256" key="1">
    <source>
        <dbReference type="ARBA" id="ARBA00008563"/>
    </source>
</evidence>
<dbReference type="GO" id="GO:1990904">
    <property type="term" value="C:ribonucleoprotein complex"/>
    <property type="evidence" value="ECO:0007669"/>
    <property type="project" value="UniProtKB-KW"/>
</dbReference>
<comment type="similarity">
    <text evidence="1 6 7">Belongs to the bacterial ribosomal protein bL21 family.</text>
</comment>
<dbReference type="GO" id="GO:0006412">
    <property type="term" value="P:translation"/>
    <property type="evidence" value="ECO:0007669"/>
    <property type="project" value="UniProtKB-UniRule"/>
</dbReference>
<dbReference type="InterPro" id="IPR001787">
    <property type="entry name" value="Ribosomal_bL21"/>
</dbReference>
<dbReference type="HAMAP" id="MF_01363">
    <property type="entry name" value="Ribosomal_bL21"/>
    <property type="match status" value="1"/>
</dbReference>
<dbReference type="PANTHER" id="PTHR21349:SF0">
    <property type="entry name" value="LARGE RIBOSOMAL SUBUNIT PROTEIN BL21M"/>
    <property type="match status" value="1"/>
</dbReference>
<comment type="function">
    <text evidence="6 7">This protein binds to 23S rRNA in the presence of protein L20.</text>
</comment>
<dbReference type="EMBL" id="CP016199">
    <property type="protein sequence ID" value="ASS37987.1"/>
    <property type="molecule type" value="Genomic_DNA"/>
</dbReference>
<evidence type="ECO:0000313" key="8">
    <source>
        <dbReference type="EMBL" id="ASS37987.1"/>
    </source>
</evidence>
<name>A0A223ASQ4_9FIRM</name>
<dbReference type="OrthoDB" id="9813334at2"/>
<dbReference type="GO" id="GO:0019843">
    <property type="term" value="F:rRNA binding"/>
    <property type="evidence" value="ECO:0007669"/>
    <property type="project" value="UniProtKB-UniRule"/>
</dbReference>
<dbReference type="PROSITE" id="PS01169">
    <property type="entry name" value="RIBOSOMAL_L21"/>
    <property type="match status" value="1"/>
</dbReference>
<keyword evidence="4 6" id="KW-0689">Ribosomal protein</keyword>
<dbReference type="AlphaFoldDB" id="A0A223ASQ4"/>
<dbReference type="InterPro" id="IPR018258">
    <property type="entry name" value="Ribosomal_bL21_CS"/>
</dbReference>
<protein>
    <recommendedName>
        <fullName evidence="6">Large ribosomal subunit protein bL21</fullName>
    </recommendedName>
</protein>
<keyword evidence="2 6" id="KW-0699">rRNA-binding</keyword>
<evidence type="ECO:0000256" key="2">
    <source>
        <dbReference type="ARBA" id="ARBA00022730"/>
    </source>
</evidence>
<reference evidence="9" key="1">
    <citation type="submission" date="2016-05" db="EMBL/GenBank/DDBJ databases">
        <authorList>
            <person name="Holder M.E."/>
            <person name="Ajami N.J."/>
            <person name="Petrosino J.F."/>
        </authorList>
    </citation>
    <scope>NUCLEOTIDE SEQUENCE [LARGE SCALE GENOMIC DNA]</scope>
    <source>
        <strain evidence="9">ATCC 700696</strain>
    </source>
</reference>
<gene>
    <name evidence="6" type="primary">rplU</name>
    <name evidence="8" type="ORF">AXF17_05805</name>
</gene>
<dbReference type="SUPFAM" id="SSF141091">
    <property type="entry name" value="L21p-like"/>
    <property type="match status" value="1"/>
</dbReference>
<keyword evidence="9" id="KW-1185">Reference proteome</keyword>
<dbReference type="GO" id="GO:0003735">
    <property type="term" value="F:structural constituent of ribosome"/>
    <property type="evidence" value="ECO:0007669"/>
    <property type="project" value="InterPro"/>
</dbReference>
<evidence type="ECO:0000256" key="6">
    <source>
        <dbReference type="HAMAP-Rule" id="MF_01363"/>
    </source>
</evidence>
<evidence type="ECO:0000256" key="3">
    <source>
        <dbReference type="ARBA" id="ARBA00022884"/>
    </source>
</evidence>
<dbReference type="InterPro" id="IPR028909">
    <property type="entry name" value="bL21-like"/>
</dbReference>
<evidence type="ECO:0000256" key="5">
    <source>
        <dbReference type="ARBA" id="ARBA00023274"/>
    </source>
</evidence>
<dbReference type="GO" id="GO:0005737">
    <property type="term" value="C:cytoplasm"/>
    <property type="evidence" value="ECO:0007669"/>
    <property type="project" value="UniProtKB-ARBA"/>
</dbReference>
<sequence length="161" mass="17535">MYAIIKTGGKQYRVQENDVLKVEKLNVAVGETVTFDEVVAVGGDKLQIGTPFVEGCTVQAEVLEQGKSDKVIIFKYKAKKDYRRKNGHRQPYTLVKVTSIGVAAKKAAPVKAKAAEKAEKSEVKASLSMKKEELLKIAKNLGVEIPSKATKADILSAIESK</sequence>
<evidence type="ECO:0000256" key="7">
    <source>
        <dbReference type="RuleBase" id="RU000562"/>
    </source>
</evidence>
<evidence type="ECO:0000313" key="9">
    <source>
        <dbReference type="Proteomes" id="UP000214689"/>
    </source>
</evidence>
<keyword evidence="5 6" id="KW-0687">Ribonucleoprotein</keyword>
<proteinExistence type="inferred from homology"/>